<evidence type="ECO:0000313" key="1">
    <source>
        <dbReference type="EMBL" id="RRJ90774.1"/>
    </source>
</evidence>
<dbReference type="OrthoDB" id="603257at2"/>
<dbReference type="Proteomes" id="UP000271937">
    <property type="component" value="Unassembled WGS sequence"/>
</dbReference>
<reference evidence="1 2" key="1">
    <citation type="submission" date="2018-11" db="EMBL/GenBank/DDBJ databases">
        <title>Flavobacterium sp. nov., YIM 102600 draft genome.</title>
        <authorList>
            <person name="Li G."/>
            <person name="Jiang Y."/>
        </authorList>
    </citation>
    <scope>NUCLEOTIDE SEQUENCE [LARGE SCALE GENOMIC DNA]</scope>
    <source>
        <strain evidence="1 2">YIM 102600</strain>
    </source>
</reference>
<dbReference type="Gene3D" id="3.40.1140.10">
    <property type="match status" value="1"/>
</dbReference>
<comment type="caution">
    <text evidence="1">The sequence shown here is derived from an EMBL/GenBank/DDBJ whole genome shotgun (WGS) entry which is preliminary data.</text>
</comment>
<proteinExistence type="predicted"/>
<dbReference type="RefSeq" id="WP_125012921.1">
    <property type="nucleotide sequence ID" value="NZ_RQVR01000010.1"/>
</dbReference>
<evidence type="ECO:0008006" key="3">
    <source>
        <dbReference type="Google" id="ProtNLM"/>
    </source>
</evidence>
<dbReference type="EMBL" id="RQVR01000010">
    <property type="protein sequence ID" value="RRJ90774.1"/>
    <property type="molecule type" value="Genomic_DNA"/>
</dbReference>
<keyword evidence="2" id="KW-1185">Reference proteome</keyword>
<organism evidence="1 2">
    <name type="scientific">Flavobacterium macacae</name>
    <dbReference type="NCBI Taxonomy" id="2488993"/>
    <lineage>
        <taxon>Bacteria</taxon>
        <taxon>Pseudomonadati</taxon>
        <taxon>Bacteroidota</taxon>
        <taxon>Flavobacteriia</taxon>
        <taxon>Flavobacteriales</taxon>
        <taxon>Flavobacteriaceae</taxon>
        <taxon>Flavobacterium</taxon>
    </lineage>
</organism>
<accession>A0A3P3W7V8</accession>
<evidence type="ECO:0000313" key="2">
    <source>
        <dbReference type="Proteomes" id="UP000271937"/>
    </source>
</evidence>
<gene>
    <name evidence="1" type="ORF">EG849_09865</name>
</gene>
<name>A0A3P3W7V8_9FLAO</name>
<dbReference type="AlphaFoldDB" id="A0A3P3W7V8"/>
<sequence>MNYPKIYSLSTVGIVKHYNQDYLFHPERTDFTGNNGVGKSILADLIQLIFISDDSLIEFGTDSMDKDGRSAYTLPKGTSEAYAFMNIEVEEGAFVTIGVCIPNKKSRRLKPFVILRDTDLNKDIKELSFASSKLPTHASFIHEGEFLGLEQLTRHLRDRHSLYMQYFVHAEDKSNYYAFLYKKEILSINLSIRSNLKSFAKIIQSFSRAKSLNIKNSQNLKDFLFEESEKSYQETFAAHKTELEKQLFDYKSLEVEIGQLESKQQSLVELKEMQEQAGASHLAYLGYKLRFESASISTFQTKYKQGLDILSDFHKECLCLEDRAPRLSGVLLQMKTDSASLKLMTAALRKFQEHQQQIDALTDEHGRLSACEAPEIGQIEASDVDIDDFHTDELLKRIYEFKSIFGKYLSLSAMSQKVAEQKNIIQEQRSSIEGQIKRSNDILSLIMHNKKDTLFSKILEQEKPLSEMQEAVLFGLLSTAWGKPDNPLEQSTYTQNLELLSEHNIEADPQAGGYWLELGHLRQYFPKLQQSRLFNDTGKLAEAFAKRQAEIETAIAGYSSQLAELEKFEKGFSFDPEIIKVDYDFDPQLKDFSAYQHFEKTAQLIVNLHRRFERIEEKKDILLEAQAAIEFPYKISKNRDAEYFENCSEQKAEAITRCTAQIAKEQSRLKSLKDDLIPVKSAGNETDQKGLEMAQANYIQTLSDFEKLYSKEQLAATEEIVISREDRTQQFSDANQKAKQDYVSEYKMVLSRFEDTAGSNMEIREQVREGKFSFHVLELGLLGPKIRYTDNIAENVRELNRVRLGIVDTIFETMLKIFVQTRDKYELYRTTVRDLNTFFKRTKISKKHYFQIHFVPQKDFSIDWIYQLQNHSTAAYKTGELAFSDITVENFVEDFFRSATGYRRRINFSELLDPKTYFALEAKLENEAGDKETPGSTGETYAAVVLLGIGRLSKVQTETRKGIKFIILEETANLDATNFSTFPDLANEHGYQIITMTPKPYGSDAQGGWILHHLIPGIEDTDINFPVSNSYFKTNTESIPLDQHPLTTSL</sequence>
<protein>
    <recommendedName>
        <fullName evidence="3">MukB N-terminal domain-containing protein</fullName>
    </recommendedName>
</protein>